<dbReference type="AlphaFoldDB" id="A0A2Z6E1Q6"/>
<sequence length="81" mass="9782">MPKTLVNLDPEDKAWLDQEARRRKQPMTELVRQAVRSFRLREQNRGRPDLADVLQRTAGLWRQGDGLAWQRRLRDEWNRTE</sequence>
<dbReference type="InterPro" id="IPR013321">
    <property type="entry name" value="Arc_rbn_hlx_hlx"/>
</dbReference>
<reference evidence="3" key="2">
    <citation type="submission" date="2018-06" db="EMBL/GenBank/DDBJ databases">
        <title>Genome sequence of Rhodanobacteraceae bacterium strain Dysh456.</title>
        <authorList>
            <person name="Fukui M."/>
        </authorList>
    </citation>
    <scope>NUCLEOTIDE SEQUENCE [LARGE SCALE GENOMIC DNA]</scope>
    <source>
        <strain evidence="3">Dysh456</strain>
    </source>
</reference>
<feature type="domain" description="Ribbon-helix-helix protein CopG" evidence="1">
    <location>
        <begin position="6"/>
        <end position="41"/>
    </location>
</feature>
<name>A0A2Z6E1Q6_9GAMM</name>
<dbReference type="InterPro" id="IPR002145">
    <property type="entry name" value="CopG"/>
</dbReference>
<dbReference type="Proteomes" id="UP000270530">
    <property type="component" value="Chromosome"/>
</dbReference>
<dbReference type="EMBL" id="AP018560">
    <property type="protein sequence ID" value="BBD78912.1"/>
    <property type="molecule type" value="Genomic_DNA"/>
</dbReference>
<reference evidence="3" key="1">
    <citation type="submission" date="2018-04" db="EMBL/GenBank/DDBJ databases">
        <authorList>
            <person name="Watanabe M."/>
            <person name="Kojima H."/>
        </authorList>
    </citation>
    <scope>NUCLEOTIDE SEQUENCE [LARGE SCALE GENOMIC DNA]</scope>
    <source>
        <strain evidence="3">Dysh456</strain>
    </source>
</reference>
<dbReference type="GO" id="GO:0006355">
    <property type="term" value="P:regulation of DNA-templated transcription"/>
    <property type="evidence" value="ECO:0007669"/>
    <property type="project" value="InterPro"/>
</dbReference>
<dbReference type="Gene3D" id="1.10.1220.10">
    <property type="entry name" value="Met repressor-like"/>
    <property type="match status" value="1"/>
</dbReference>
<evidence type="ECO:0000313" key="3">
    <source>
        <dbReference type="Proteomes" id="UP000270530"/>
    </source>
</evidence>
<evidence type="ECO:0000259" key="1">
    <source>
        <dbReference type="Pfam" id="PF01402"/>
    </source>
</evidence>
<protein>
    <recommendedName>
        <fullName evidence="1">Ribbon-helix-helix protein CopG domain-containing protein</fullName>
    </recommendedName>
</protein>
<accession>A0A2Z6E1Q6</accession>
<organism evidence="2 3">
    <name type="scientific">Aerosticca soli</name>
    <dbReference type="NCBI Taxonomy" id="2010829"/>
    <lineage>
        <taxon>Bacteria</taxon>
        <taxon>Pseudomonadati</taxon>
        <taxon>Pseudomonadota</taxon>
        <taxon>Gammaproteobacteria</taxon>
        <taxon>Lysobacterales</taxon>
        <taxon>Rhodanobacteraceae</taxon>
        <taxon>Aerosticca</taxon>
    </lineage>
</organism>
<proteinExistence type="predicted"/>
<keyword evidence="3" id="KW-1185">Reference proteome</keyword>
<gene>
    <name evidence="2" type="ORF">ALSL_0240</name>
</gene>
<dbReference type="KEGG" id="rbd:ALSL_0240"/>
<dbReference type="Pfam" id="PF01402">
    <property type="entry name" value="RHH_1"/>
    <property type="match status" value="1"/>
</dbReference>
<evidence type="ECO:0000313" key="2">
    <source>
        <dbReference type="EMBL" id="BBD78912.1"/>
    </source>
</evidence>